<gene>
    <name evidence="1" type="ORF">DT351_10430</name>
</gene>
<organism evidence="1 2">
    <name type="scientific">Latilactobacillus curvatus</name>
    <name type="common">Lactobacillus curvatus</name>
    <dbReference type="NCBI Taxonomy" id="28038"/>
    <lineage>
        <taxon>Bacteria</taxon>
        <taxon>Bacillati</taxon>
        <taxon>Bacillota</taxon>
        <taxon>Bacilli</taxon>
        <taxon>Lactobacillales</taxon>
        <taxon>Lactobacillaceae</taxon>
        <taxon>Latilactobacillus</taxon>
    </lineage>
</organism>
<reference evidence="1 2" key="1">
    <citation type="submission" date="2018-07" db="EMBL/GenBank/DDBJ databases">
        <title>Lactobacillus curvatus genome sequence.</title>
        <authorList>
            <person name="Prechtl R."/>
        </authorList>
    </citation>
    <scope>NUCLEOTIDE SEQUENCE [LARGE SCALE GENOMIC DNA]</scope>
    <source>
        <strain evidence="1 2">TMW 1.1928</strain>
    </source>
</reference>
<evidence type="ECO:0000313" key="1">
    <source>
        <dbReference type="EMBL" id="AXN36713.1"/>
    </source>
</evidence>
<dbReference type="EMBL" id="CP031003">
    <property type="protein sequence ID" value="AXN36713.1"/>
    <property type="molecule type" value="Genomic_DNA"/>
</dbReference>
<proteinExistence type="predicted"/>
<protein>
    <submittedName>
        <fullName evidence="1">Uncharacterized protein</fullName>
    </submittedName>
</protein>
<accession>A0A385AGK4</accession>
<dbReference type="Proteomes" id="UP000257607">
    <property type="component" value="Chromosome"/>
</dbReference>
<dbReference type="AlphaFoldDB" id="A0A385AGK4"/>
<name>A0A385AGK4_LATCU</name>
<evidence type="ECO:0000313" key="2">
    <source>
        <dbReference type="Proteomes" id="UP000257607"/>
    </source>
</evidence>
<sequence>MRHIPIGKYEVLRETTPAGCQAGQKQQTLIVSNQQPNQVDWTFDREVSAIRLTVTNVSSTPIKGASFIIKTTNPDDQGQRTFFSAQTDDQGQVELQNLPLPIK</sequence>